<dbReference type="InterPro" id="IPR000120">
    <property type="entry name" value="Amidase"/>
</dbReference>
<dbReference type="GO" id="GO:0050567">
    <property type="term" value="F:glutaminyl-tRNA synthase (glutamine-hydrolyzing) activity"/>
    <property type="evidence" value="ECO:0007669"/>
    <property type="project" value="TreeGrafter"/>
</dbReference>
<sequence>MLQLSRNCSTKELLLLESVTWMNLQWGTVDSIHGPTKNIWRSNIAYSVNNQEVKLPVDWRIAGGSSGGSAVAVATGTCFAALGSDTGGSARNPAAHCGIVGFKPTYSTVSRHGLVPLVNSMDVPSILARTVSDATTVYGVICGRDPFDSTTVDIDITPEKPYPIDPSQIRIGIPMEYHPSGLSEEVLAAWEMVASIFEKAGSSVKKISLPHTKYSISCYSVLNQAEVASNMARYDGLKYGYRPNEGTSVESLYAEARATALGQVVKARILAGNYFLLQRNYKKYFEKALKVRRLIVNDFLEVWKSVDILITPTTLTEAPSLSEFCKLDNRQQCSSEDYCTQPCNLAGCPAISVPVRLSANGLPIGIQLIAPNYKDFFLLAVSNWLEKNVSFPKLDLIDTETIK</sequence>
<gene>
    <name evidence="2" type="ORF">NEZAVI_LOCUS13165</name>
</gene>
<protein>
    <recommendedName>
        <fullName evidence="1">Amidase domain-containing protein</fullName>
    </recommendedName>
</protein>
<dbReference type="Pfam" id="PF01425">
    <property type="entry name" value="Amidase"/>
    <property type="match status" value="1"/>
</dbReference>
<name>A0A9P0MTV3_NEZVI</name>
<evidence type="ECO:0000259" key="1">
    <source>
        <dbReference type="Pfam" id="PF01425"/>
    </source>
</evidence>
<dbReference type="GO" id="GO:0030956">
    <property type="term" value="C:glutamyl-tRNA(Gln) amidotransferase complex"/>
    <property type="evidence" value="ECO:0007669"/>
    <property type="project" value="TreeGrafter"/>
</dbReference>
<dbReference type="Proteomes" id="UP001152798">
    <property type="component" value="Chromosome 6"/>
</dbReference>
<dbReference type="PANTHER" id="PTHR11895">
    <property type="entry name" value="TRANSAMIDASE"/>
    <property type="match status" value="1"/>
</dbReference>
<dbReference type="Gene3D" id="3.90.1300.10">
    <property type="entry name" value="Amidase signature (AS) domain"/>
    <property type="match status" value="1"/>
</dbReference>
<proteinExistence type="predicted"/>
<dbReference type="InterPro" id="IPR023631">
    <property type="entry name" value="Amidase_dom"/>
</dbReference>
<dbReference type="GO" id="GO:0070681">
    <property type="term" value="P:glutaminyl-tRNAGln biosynthesis via transamidation"/>
    <property type="evidence" value="ECO:0007669"/>
    <property type="project" value="TreeGrafter"/>
</dbReference>
<dbReference type="AlphaFoldDB" id="A0A9P0MTV3"/>
<accession>A0A9P0MTV3</accession>
<reference evidence="2" key="1">
    <citation type="submission" date="2022-01" db="EMBL/GenBank/DDBJ databases">
        <authorList>
            <person name="King R."/>
        </authorList>
    </citation>
    <scope>NUCLEOTIDE SEQUENCE</scope>
</reference>
<dbReference type="EMBL" id="OV725082">
    <property type="protein sequence ID" value="CAH1404829.1"/>
    <property type="molecule type" value="Genomic_DNA"/>
</dbReference>
<evidence type="ECO:0000313" key="2">
    <source>
        <dbReference type="EMBL" id="CAH1404829.1"/>
    </source>
</evidence>
<dbReference type="GO" id="GO:0032543">
    <property type="term" value="P:mitochondrial translation"/>
    <property type="evidence" value="ECO:0007669"/>
    <property type="project" value="TreeGrafter"/>
</dbReference>
<dbReference type="GO" id="GO:0005739">
    <property type="term" value="C:mitochondrion"/>
    <property type="evidence" value="ECO:0007669"/>
    <property type="project" value="TreeGrafter"/>
</dbReference>
<dbReference type="SUPFAM" id="SSF75304">
    <property type="entry name" value="Amidase signature (AS) enzymes"/>
    <property type="match status" value="1"/>
</dbReference>
<dbReference type="PANTHER" id="PTHR11895:SF7">
    <property type="entry name" value="GLUTAMYL-TRNA(GLN) AMIDOTRANSFERASE SUBUNIT A, MITOCHONDRIAL"/>
    <property type="match status" value="1"/>
</dbReference>
<evidence type="ECO:0000313" key="3">
    <source>
        <dbReference type="Proteomes" id="UP001152798"/>
    </source>
</evidence>
<dbReference type="InterPro" id="IPR036928">
    <property type="entry name" value="AS_sf"/>
</dbReference>
<keyword evidence="3" id="KW-1185">Reference proteome</keyword>
<feature type="domain" description="Amidase" evidence="1">
    <location>
        <begin position="60"/>
        <end position="379"/>
    </location>
</feature>
<organism evidence="2 3">
    <name type="scientific">Nezara viridula</name>
    <name type="common">Southern green stink bug</name>
    <name type="synonym">Cimex viridulus</name>
    <dbReference type="NCBI Taxonomy" id="85310"/>
    <lineage>
        <taxon>Eukaryota</taxon>
        <taxon>Metazoa</taxon>
        <taxon>Ecdysozoa</taxon>
        <taxon>Arthropoda</taxon>
        <taxon>Hexapoda</taxon>
        <taxon>Insecta</taxon>
        <taxon>Pterygota</taxon>
        <taxon>Neoptera</taxon>
        <taxon>Paraneoptera</taxon>
        <taxon>Hemiptera</taxon>
        <taxon>Heteroptera</taxon>
        <taxon>Panheteroptera</taxon>
        <taxon>Pentatomomorpha</taxon>
        <taxon>Pentatomoidea</taxon>
        <taxon>Pentatomidae</taxon>
        <taxon>Pentatominae</taxon>
        <taxon>Nezara</taxon>
    </lineage>
</organism>